<sequence>MERFGGSNLVLQFYFEKKIRHLTESYRGIMQMKMKVMKNEKGRRLSIFVVRRPAFGLLVVCQFLIGQLVDWGGVIWKQLVRAGVVGPLQPGVALWTAMPPRSVMHKATVEQLNRAEQEVSSAGTHFVHFAPDKFTLLVFFIIAQLQNLNQA</sequence>
<proteinExistence type="predicted"/>
<dbReference type="Proteomes" id="UP001558632">
    <property type="component" value="Unassembled WGS sequence"/>
</dbReference>
<dbReference type="GO" id="GO:0016874">
    <property type="term" value="F:ligase activity"/>
    <property type="evidence" value="ECO:0007669"/>
    <property type="project" value="UniProtKB-KW"/>
</dbReference>
<comment type="caution">
    <text evidence="1">The sequence shown here is derived from an EMBL/GenBank/DDBJ whole genome shotgun (WGS) entry which is preliminary data.</text>
</comment>
<reference evidence="1 2" key="1">
    <citation type="submission" date="2024-07" db="EMBL/GenBank/DDBJ databases">
        <title>Enhanced genomic and transcriptomic resources for Trichinella pseudospiralis and T. spiralis underpin the discovery of pronounced molecular differences between stages and species.</title>
        <authorList>
            <person name="Pasi K.K."/>
            <person name="La Rosa G."/>
            <person name="Gomez-Morales M.A."/>
            <person name="Tosini F."/>
            <person name="Sumanam S."/>
            <person name="Young N.D."/>
            <person name="Chang B.C."/>
            <person name="Robin G.B."/>
        </authorList>
    </citation>
    <scope>NUCLEOTIDE SEQUENCE [LARGE SCALE GENOMIC DNA]</scope>
    <source>
        <strain evidence="1">ISS534</strain>
    </source>
</reference>
<gene>
    <name evidence="1" type="ORF">TSPI_05805</name>
</gene>
<keyword evidence="2" id="KW-1185">Reference proteome</keyword>
<name>A0ABR3K0V5_TRISP</name>
<evidence type="ECO:0000313" key="1">
    <source>
        <dbReference type="EMBL" id="KAL1226807.1"/>
    </source>
</evidence>
<accession>A0ABR3K0V5</accession>
<dbReference type="EMBL" id="JBEUSY010000558">
    <property type="protein sequence ID" value="KAL1226807.1"/>
    <property type="molecule type" value="Genomic_DNA"/>
</dbReference>
<keyword evidence="1" id="KW-0436">Ligase</keyword>
<protein>
    <submittedName>
        <fullName evidence="1">Proline--tRNA ligase</fullName>
    </submittedName>
</protein>
<organism evidence="1 2">
    <name type="scientific">Trichinella spiralis</name>
    <name type="common">Trichina worm</name>
    <dbReference type="NCBI Taxonomy" id="6334"/>
    <lineage>
        <taxon>Eukaryota</taxon>
        <taxon>Metazoa</taxon>
        <taxon>Ecdysozoa</taxon>
        <taxon>Nematoda</taxon>
        <taxon>Enoplea</taxon>
        <taxon>Dorylaimia</taxon>
        <taxon>Trichinellida</taxon>
        <taxon>Trichinellidae</taxon>
        <taxon>Trichinella</taxon>
    </lineage>
</organism>
<evidence type="ECO:0000313" key="2">
    <source>
        <dbReference type="Proteomes" id="UP001558632"/>
    </source>
</evidence>